<evidence type="ECO:0000256" key="3">
    <source>
        <dbReference type="ARBA" id="ARBA00022519"/>
    </source>
</evidence>
<evidence type="ECO:0000256" key="5">
    <source>
        <dbReference type="ARBA" id="ARBA00022989"/>
    </source>
</evidence>
<reference evidence="9" key="1">
    <citation type="journal article" date="2014" name="Front. Microbiol.">
        <title>High frequency of phylogenetically diverse reductive dehalogenase-homologous genes in deep subseafloor sedimentary metagenomes.</title>
        <authorList>
            <person name="Kawai M."/>
            <person name="Futagami T."/>
            <person name="Toyoda A."/>
            <person name="Takaki Y."/>
            <person name="Nishi S."/>
            <person name="Hori S."/>
            <person name="Arai W."/>
            <person name="Tsubouchi T."/>
            <person name="Morono Y."/>
            <person name="Uchiyama I."/>
            <person name="Ito T."/>
            <person name="Fujiyama A."/>
            <person name="Inagaki F."/>
            <person name="Takami H."/>
        </authorList>
    </citation>
    <scope>NUCLEOTIDE SEQUENCE</scope>
    <source>
        <strain evidence="9">Expedition CK06-06</strain>
    </source>
</reference>
<evidence type="ECO:0000256" key="2">
    <source>
        <dbReference type="ARBA" id="ARBA00022475"/>
    </source>
</evidence>
<feature type="transmembrane region" description="Helical" evidence="7">
    <location>
        <begin position="117"/>
        <end position="135"/>
    </location>
</feature>
<dbReference type="InterPro" id="IPR010656">
    <property type="entry name" value="DctM"/>
</dbReference>
<accession>X1LQA2</accession>
<evidence type="ECO:0000259" key="8">
    <source>
        <dbReference type="Pfam" id="PF06808"/>
    </source>
</evidence>
<dbReference type="InterPro" id="IPR004681">
    <property type="entry name" value="TRAP_DctM"/>
</dbReference>
<sequence>MTSYTLVAVPLFIFMAMILKASGIAEALFMSMRLWLGRVPGGMAIGVVFICTIIAAMSGITMTGVVTMGILALPLMLRLGYNKTIALGPILAGGALGVLIPPSVTFIFYGAVCQVSVGKLFLGGIIPGLMLAFLYA</sequence>
<proteinExistence type="predicted"/>
<dbReference type="PANTHER" id="PTHR33362">
    <property type="entry name" value="SIALIC ACID TRAP TRANSPORTER PERMEASE PROTEIN SIAT-RELATED"/>
    <property type="match status" value="1"/>
</dbReference>
<dbReference type="Pfam" id="PF06808">
    <property type="entry name" value="DctM"/>
    <property type="match status" value="1"/>
</dbReference>
<keyword evidence="4 7" id="KW-0812">Transmembrane</keyword>
<evidence type="ECO:0000256" key="6">
    <source>
        <dbReference type="ARBA" id="ARBA00023136"/>
    </source>
</evidence>
<feature type="non-terminal residue" evidence="9">
    <location>
        <position position="136"/>
    </location>
</feature>
<keyword evidence="3" id="KW-0997">Cell inner membrane</keyword>
<keyword evidence="5 7" id="KW-1133">Transmembrane helix</keyword>
<feature type="transmembrane region" description="Helical" evidence="7">
    <location>
        <begin position="43"/>
        <end position="73"/>
    </location>
</feature>
<keyword evidence="6 7" id="KW-0472">Membrane</keyword>
<dbReference type="PANTHER" id="PTHR33362:SF7">
    <property type="entry name" value="SLL1103 PROTEIN"/>
    <property type="match status" value="1"/>
</dbReference>
<protein>
    <recommendedName>
        <fullName evidence="8">TRAP C4-dicarboxylate transport system permease DctM subunit domain-containing protein</fullName>
    </recommendedName>
</protein>
<evidence type="ECO:0000256" key="1">
    <source>
        <dbReference type="ARBA" id="ARBA00004429"/>
    </source>
</evidence>
<evidence type="ECO:0000313" key="9">
    <source>
        <dbReference type="EMBL" id="GAI21527.1"/>
    </source>
</evidence>
<comment type="caution">
    <text evidence="9">The sequence shown here is derived from an EMBL/GenBank/DDBJ whole genome shotgun (WGS) entry which is preliminary data.</text>
</comment>
<evidence type="ECO:0000256" key="7">
    <source>
        <dbReference type="SAM" id="Phobius"/>
    </source>
</evidence>
<keyword evidence="2" id="KW-1003">Cell membrane</keyword>
<feature type="domain" description="TRAP C4-dicarboxylate transport system permease DctM subunit" evidence="8">
    <location>
        <begin position="1"/>
        <end position="135"/>
    </location>
</feature>
<organism evidence="9">
    <name type="scientific">marine sediment metagenome</name>
    <dbReference type="NCBI Taxonomy" id="412755"/>
    <lineage>
        <taxon>unclassified sequences</taxon>
        <taxon>metagenomes</taxon>
        <taxon>ecological metagenomes</taxon>
    </lineage>
</organism>
<gene>
    <name evidence="9" type="ORF">S06H3_24151</name>
</gene>
<comment type="subcellular location">
    <subcellularLocation>
        <location evidence="1">Cell inner membrane</location>
        <topology evidence="1">Multi-pass membrane protein</topology>
    </subcellularLocation>
</comment>
<feature type="transmembrane region" description="Helical" evidence="7">
    <location>
        <begin position="85"/>
        <end position="111"/>
    </location>
</feature>
<name>X1LQA2_9ZZZZ</name>
<dbReference type="AlphaFoldDB" id="X1LQA2"/>
<dbReference type="GO" id="GO:0005886">
    <property type="term" value="C:plasma membrane"/>
    <property type="evidence" value="ECO:0007669"/>
    <property type="project" value="UniProtKB-SubCell"/>
</dbReference>
<dbReference type="EMBL" id="BARV01013336">
    <property type="protein sequence ID" value="GAI21527.1"/>
    <property type="molecule type" value="Genomic_DNA"/>
</dbReference>
<dbReference type="GO" id="GO:0022857">
    <property type="term" value="F:transmembrane transporter activity"/>
    <property type="evidence" value="ECO:0007669"/>
    <property type="project" value="TreeGrafter"/>
</dbReference>
<evidence type="ECO:0000256" key="4">
    <source>
        <dbReference type="ARBA" id="ARBA00022692"/>
    </source>
</evidence>